<keyword evidence="5 8" id="KW-0472">Membrane</keyword>
<keyword evidence="11" id="KW-1185">Reference proteome</keyword>
<evidence type="ECO:0000256" key="4">
    <source>
        <dbReference type="ARBA" id="ARBA00023040"/>
    </source>
</evidence>
<dbReference type="PROSITE" id="PS50262">
    <property type="entry name" value="G_PROTEIN_RECEP_F1_2"/>
    <property type="match status" value="1"/>
</dbReference>
<accession>D0U1R3</accession>
<evidence type="ECO:0000256" key="3">
    <source>
        <dbReference type="ARBA" id="ARBA00022989"/>
    </source>
</evidence>
<evidence type="ECO:0000256" key="7">
    <source>
        <dbReference type="ARBA" id="ARBA00023224"/>
    </source>
</evidence>
<evidence type="ECO:0000256" key="5">
    <source>
        <dbReference type="ARBA" id="ARBA00023136"/>
    </source>
</evidence>
<feature type="transmembrane region" description="Helical" evidence="8">
    <location>
        <begin position="157"/>
        <end position="176"/>
    </location>
</feature>
<gene>
    <name evidence="10" type="primary">ORF74</name>
</gene>
<name>D0U1R3_9GAMA</name>
<keyword evidence="4" id="KW-0297">G-protein coupled receptor</keyword>
<dbReference type="Proteomes" id="UP000158501">
    <property type="component" value="Segment"/>
</dbReference>
<dbReference type="GO" id="GO:0016020">
    <property type="term" value="C:membrane"/>
    <property type="evidence" value="ECO:0007669"/>
    <property type="project" value="UniProtKB-SubCell"/>
</dbReference>
<dbReference type="PANTHER" id="PTHR10489">
    <property type="entry name" value="CELL ADHESION MOLECULE"/>
    <property type="match status" value="1"/>
</dbReference>
<organism evidence="10 11">
    <name type="scientific">Wood mouse herpesvirus</name>
    <dbReference type="NCBI Taxonomy" id="432370"/>
    <lineage>
        <taxon>Viruses</taxon>
        <taxon>Duplodnaviria</taxon>
        <taxon>Heunggongvirae</taxon>
        <taxon>Peploviricota</taxon>
        <taxon>Herviviricetes</taxon>
        <taxon>Herpesvirales</taxon>
        <taxon>Orthoherpesviridae</taxon>
        <taxon>Gammaherpesvirinae</taxon>
        <taxon>Rhadinovirus</taxon>
        <taxon>Rhadinovirus muridgamma7</taxon>
        <taxon>Murid gammaherpesvirus 7</taxon>
    </lineage>
</organism>
<dbReference type="GO" id="GO:0007204">
    <property type="term" value="P:positive regulation of cytosolic calcium ion concentration"/>
    <property type="evidence" value="ECO:0007669"/>
    <property type="project" value="TreeGrafter"/>
</dbReference>
<evidence type="ECO:0000256" key="2">
    <source>
        <dbReference type="ARBA" id="ARBA00022692"/>
    </source>
</evidence>
<dbReference type="InterPro" id="IPR000276">
    <property type="entry name" value="GPCR_Rhodpsn"/>
</dbReference>
<comment type="subcellular location">
    <subcellularLocation>
        <location evidence="1">Membrane</location>
        <topology evidence="1">Multi-pass membrane protein</topology>
    </subcellularLocation>
</comment>
<dbReference type="KEGG" id="vg:65101025"/>
<dbReference type="GeneID" id="65101025"/>
<dbReference type="InterPro" id="IPR017452">
    <property type="entry name" value="GPCR_Rhodpsn_7TM"/>
</dbReference>
<evidence type="ECO:0000259" key="9">
    <source>
        <dbReference type="PROSITE" id="PS50262"/>
    </source>
</evidence>
<evidence type="ECO:0000313" key="10">
    <source>
        <dbReference type="EMBL" id="ACY41143.1"/>
    </source>
</evidence>
<evidence type="ECO:0000256" key="1">
    <source>
        <dbReference type="ARBA" id="ARBA00004141"/>
    </source>
</evidence>
<dbReference type="GO" id="GO:0006955">
    <property type="term" value="P:immune response"/>
    <property type="evidence" value="ECO:0007669"/>
    <property type="project" value="TreeGrafter"/>
</dbReference>
<keyword evidence="2 8" id="KW-0812">Transmembrane</keyword>
<dbReference type="GO" id="GO:0016493">
    <property type="term" value="F:C-C chemokine receptor activity"/>
    <property type="evidence" value="ECO:0007669"/>
    <property type="project" value="TreeGrafter"/>
</dbReference>
<dbReference type="InterPro" id="IPR050119">
    <property type="entry name" value="CCR1-9-like"/>
</dbReference>
<feature type="transmembrane region" description="Helical" evidence="8">
    <location>
        <begin position="216"/>
        <end position="236"/>
    </location>
</feature>
<dbReference type="RefSeq" id="YP_010085948.1">
    <property type="nucleotide sequence ID" value="NC_055233.1"/>
</dbReference>
<evidence type="ECO:0000313" key="11">
    <source>
        <dbReference type="Proteomes" id="UP000158501"/>
    </source>
</evidence>
<dbReference type="Pfam" id="PF00001">
    <property type="entry name" value="7tm_1"/>
    <property type="match status" value="1"/>
</dbReference>
<feature type="transmembrane region" description="Helical" evidence="8">
    <location>
        <begin position="82"/>
        <end position="100"/>
    </location>
</feature>
<feature type="domain" description="G-protein coupled receptors family 1 profile" evidence="9">
    <location>
        <begin position="62"/>
        <end position="312"/>
    </location>
</feature>
<keyword evidence="3 8" id="KW-1133">Transmembrane helix</keyword>
<feature type="transmembrane region" description="Helical" evidence="8">
    <location>
        <begin position="112"/>
        <end position="137"/>
    </location>
</feature>
<keyword evidence="6" id="KW-0675">Receptor</keyword>
<dbReference type="GO" id="GO:0019957">
    <property type="term" value="F:C-C chemokine binding"/>
    <property type="evidence" value="ECO:0007669"/>
    <property type="project" value="TreeGrafter"/>
</dbReference>
<evidence type="ECO:0000256" key="6">
    <source>
        <dbReference type="ARBA" id="ARBA00023170"/>
    </source>
</evidence>
<feature type="transmembrane region" description="Helical" evidence="8">
    <location>
        <begin position="248"/>
        <end position="269"/>
    </location>
</feature>
<dbReference type="PANTHER" id="PTHR10489:SF932">
    <property type="entry name" value="G-PROTEIN COUPLED RECEPTORS FAMILY 1 PROFILE DOMAIN-CONTAINING PROTEIN"/>
    <property type="match status" value="1"/>
</dbReference>
<feature type="transmembrane region" description="Helical" evidence="8">
    <location>
        <begin position="45"/>
        <end position="70"/>
    </location>
</feature>
<keyword evidence="7" id="KW-0807">Transducer</keyword>
<feature type="transmembrane region" description="Helical" evidence="8">
    <location>
        <begin position="298"/>
        <end position="319"/>
    </location>
</feature>
<sequence>MFVLRDLDLEDLQAFLENSSLSYDYYDNVTWVPDLATPCAVSINYWVLFALALFMFLLSVLGNLTVVCVFCAYRGACKGADVLMLVFCFVCMLASLAHVLEIAHALYTMPGSMLLCVVFTLFVSATDFSIVFMLMIISIHRCLLVMTPNRLALNSRCFGVCLACFAVMLAIGAAVGETVFVKTLDMSQIISQGAFICAMEVGGSTRVSVRMAQQFLGIWLPVLVIIVCFILVVCRVRRMRMGRKYRIYFSFICTTILFLTFCVPGKLVALADEAVRVGWTQETCEIRTRLATLKTAGVIMESLFCALVTLITSLFGSLFKKRMSESVRRAVCRLSS</sequence>
<proteinExistence type="predicted"/>
<dbReference type="PRINTS" id="PR00237">
    <property type="entry name" value="GPCRRHODOPSN"/>
</dbReference>
<evidence type="ECO:0000256" key="8">
    <source>
        <dbReference type="SAM" id="Phobius"/>
    </source>
</evidence>
<reference evidence="10 11" key="1">
    <citation type="journal article" date="2010" name="J. Gen. Virol.">
        <title>Characterization of a novel wood mouse virus related to murid herpesvirus 4.</title>
        <authorList>
            <person name="Hughes D.J."/>
            <person name="Kipar A."/>
            <person name="Milligan S.G."/>
            <person name="Cunningham C."/>
            <person name="Sanders M."/>
            <person name="Quail M.A."/>
            <person name="Rajandream M.A."/>
            <person name="Efstathiou S."/>
            <person name="Bowden R.J."/>
            <person name="Chastel C."/>
            <person name="Bennett M."/>
            <person name="Sample J.T."/>
            <person name="Barrell B."/>
            <person name="Davison A.J."/>
            <person name="Stewart J.P."/>
        </authorList>
    </citation>
    <scope>NUCLEOTIDE SEQUENCE [LARGE SCALE GENOMIC DNA]</scope>
    <source>
        <strain evidence="10">WM8</strain>
    </source>
</reference>
<dbReference type="GO" id="GO:0060326">
    <property type="term" value="P:cell chemotaxis"/>
    <property type="evidence" value="ECO:0007669"/>
    <property type="project" value="TreeGrafter"/>
</dbReference>
<dbReference type="SUPFAM" id="SSF81321">
    <property type="entry name" value="Family A G protein-coupled receptor-like"/>
    <property type="match status" value="1"/>
</dbReference>
<protein>
    <submittedName>
        <fullName evidence="10">Membrane protein G74</fullName>
    </submittedName>
</protein>
<dbReference type="Gene3D" id="1.20.1070.10">
    <property type="entry name" value="Rhodopsin 7-helix transmembrane proteins"/>
    <property type="match status" value="1"/>
</dbReference>
<dbReference type="EMBL" id="GQ169129">
    <property type="protein sequence ID" value="ACY41143.1"/>
    <property type="molecule type" value="Genomic_DNA"/>
</dbReference>
<dbReference type="GO" id="GO:0019722">
    <property type="term" value="P:calcium-mediated signaling"/>
    <property type="evidence" value="ECO:0007669"/>
    <property type="project" value="TreeGrafter"/>
</dbReference>